<dbReference type="SUPFAM" id="SSF48452">
    <property type="entry name" value="TPR-like"/>
    <property type="match status" value="1"/>
</dbReference>
<dbReference type="PANTHER" id="PTHR46816:SF2">
    <property type="entry name" value="J DOMAIN-CONTAINING PROTEIN"/>
    <property type="match status" value="1"/>
</dbReference>
<organism evidence="2 3">
    <name type="scientific">Adiantum capillus-veneris</name>
    <name type="common">Maidenhair fern</name>
    <dbReference type="NCBI Taxonomy" id="13818"/>
    <lineage>
        <taxon>Eukaryota</taxon>
        <taxon>Viridiplantae</taxon>
        <taxon>Streptophyta</taxon>
        <taxon>Embryophyta</taxon>
        <taxon>Tracheophyta</taxon>
        <taxon>Polypodiopsida</taxon>
        <taxon>Polypodiidae</taxon>
        <taxon>Polypodiales</taxon>
        <taxon>Pteridineae</taxon>
        <taxon>Pteridaceae</taxon>
        <taxon>Vittarioideae</taxon>
        <taxon>Adiantum</taxon>
    </lineage>
</organism>
<dbReference type="Gene3D" id="1.25.40.10">
    <property type="entry name" value="Tetratricopeptide repeat domain"/>
    <property type="match status" value="1"/>
</dbReference>
<evidence type="ECO:0008006" key="4">
    <source>
        <dbReference type="Google" id="ProtNLM"/>
    </source>
</evidence>
<evidence type="ECO:0000313" key="3">
    <source>
        <dbReference type="Proteomes" id="UP000886520"/>
    </source>
</evidence>
<name>A0A9D4V2H4_ADICA</name>
<dbReference type="OrthoDB" id="1922585at2759"/>
<dbReference type="AlphaFoldDB" id="A0A9D4V2H4"/>
<feature type="region of interest" description="Disordered" evidence="1">
    <location>
        <begin position="114"/>
        <end position="137"/>
    </location>
</feature>
<dbReference type="EMBL" id="JABFUD020000006">
    <property type="protein sequence ID" value="KAI5078554.1"/>
    <property type="molecule type" value="Genomic_DNA"/>
</dbReference>
<sequence>MSSSRTAAFRLSCCFSSLQSAERQLDKAKQLISMRKRDEVEAALTPLECALELRPDWETALELKARVLLYLKRFKDVVDMLHDYVPSVQAVSPSPSSSSSPSFSSQHTLAGLGAMPAGLPDSPTSTSSKEKARLLSESSGNSKDDIFLLSPFKHCVLISKLSHKLSMSLSASLSSSHLSIKKAERQQQWRYPVLGQACFHLGMLEDAMVLLQKGKRSASDISRKRSNGMREDNFCSDASIRSTATRSASLAESELVVHLLSNVKFLLRRRAAAMAALEAGLYAESARHFSKIIDGRKGNTPQGFTADCYLHRAIAYQATGRVVDAISDCNRCLIMSPYSSIQALSVRASLYEMVRCYSDCMLDLQQLKIIYEASLRYQSMLPELGSAATPACTSTIWQPHISHIDFAGGLEYINSKIISTRHRLSSGSALDAHTILDMPRNCSMEDVERAYLLISLKHRADKAAQFVETREFAGVHDQRDLATVKEEARASALRLSQLIHKAYTKLLSSISQEETEKQNEMELCGESDHAGDGQLELMRSGGHGSKLRGMSVERGEDNEEGATLREESKGKGYKGRECASIPVSTRHAVESSTEYSSDGEVFKSDEEEEDGCDFCQPFGGFSSTALASALSQALSGDLPLLSTTWPPEWMDQLAHYSQLLPVP</sequence>
<proteinExistence type="predicted"/>
<evidence type="ECO:0000313" key="2">
    <source>
        <dbReference type="EMBL" id="KAI5078554.1"/>
    </source>
</evidence>
<protein>
    <recommendedName>
        <fullName evidence="4">Tetratricopeptide repeat-containing protein</fullName>
    </recommendedName>
</protein>
<feature type="compositionally biased region" description="Basic and acidic residues" evidence="1">
    <location>
        <begin position="562"/>
        <end position="571"/>
    </location>
</feature>
<comment type="caution">
    <text evidence="2">The sequence shown here is derived from an EMBL/GenBank/DDBJ whole genome shotgun (WGS) entry which is preliminary data.</text>
</comment>
<dbReference type="SUPFAM" id="SSF46565">
    <property type="entry name" value="Chaperone J-domain"/>
    <property type="match status" value="1"/>
</dbReference>
<evidence type="ECO:0000256" key="1">
    <source>
        <dbReference type="SAM" id="MobiDB-lite"/>
    </source>
</evidence>
<dbReference type="Proteomes" id="UP000886520">
    <property type="component" value="Chromosome 6"/>
</dbReference>
<feature type="region of interest" description="Disordered" evidence="1">
    <location>
        <begin position="541"/>
        <end position="571"/>
    </location>
</feature>
<gene>
    <name evidence="2" type="ORF">GOP47_0006225</name>
</gene>
<dbReference type="InterPro" id="IPR011990">
    <property type="entry name" value="TPR-like_helical_dom_sf"/>
</dbReference>
<keyword evidence="3" id="KW-1185">Reference proteome</keyword>
<dbReference type="PANTHER" id="PTHR46816">
    <property type="entry name" value="OS01G0273500 PROTEIN"/>
    <property type="match status" value="1"/>
</dbReference>
<dbReference type="InterPro" id="IPR036869">
    <property type="entry name" value="J_dom_sf"/>
</dbReference>
<reference evidence="2" key="1">
    <citation type="submission" date="2021-01" db="EMBL/GenBank/DDBJ databases">
        <title>Adiantum capillus-veneris genome.</title>
        <authorList>
            <person name="Fang Y."/>
            <person name="Liao Q."/>
        </authorList>
    </citation>
    <scope>NUCLEOTIDE SEQUENCE</scope>
    <source>
        <strain evidence="2">H3</strain>
        <tissue evidence="2">Leaf</tissue>
    </source>
</reference>
<accession>A0A9D4V2H4</accession>